<accession>A0A4U6UZD1</accession>
<dbReference type="EMBL" id="CM016555">
    <property type="protein sequence ID" value="TKW20774.1"/>
    <property type="molecule type" value="Genomic_DNA"/>
</dbReference>
<dbReference type="Gramene" id="TKW20774">
    <property type="protein sequence ID" value="TKW20774"/>
    <property type="gene ID" value="SEVIR_4G110800v2"/>
</dbReference>
<reference evidence="1" key="1">
    <citation type="submission" date="2019-03" db="EMBL/GenBank/DDBJ databases">
        <title>WGS assembly of Setaria viridis.</title>
        <authorList>
            <person name="Huang P."/>
            <person name="Jenkins J."/>
            <person name="Grimwood J."/>
            <person name="Barry K."/>
            <person name="Healey A."/>
            <person name="Mamidi S."/>
            <person name="Sreedasyam A."/>
            <person name="Shu S."/>
            <person name="Feldman M."/>
            <person name="Wu J."/>
            <person name="Yu Y."/>
            <person name="Chen C."/>
            <person name="Johnson J."/>
            <person name="Rokhsar D."/>
            <person name="Baxter I."/>
            <person name="Schmutz J."/>
            <person name="Brutnell T."/>
            <person name="Kellogg E."/>
        </authorList>
    </citation>
    <scope>NUCLEOTIDE SEQUENCE [LARGE SCALE GENOMIC DNA]</scope>
</reference>
<protein>
    <submittedName>
        <fullName evidence="1">Uncharacterized protein</fullName>
    </submittedName>
</protein>
<sequence length="128" mass="15101">MFPSFFVKRWNLSVPLEVRSSSALLALLAAMDLLSGRRCWCWRRRTPYLLLLFMLRWPILVHRPRDGSRRWLLRQFKALKLLMEEEDGPCLVPTIFAGGREFRGGPRDVLCFMFNTFPFRKKKSLAPV</sequence>
<dbReference type="AlphaFoldDB" id="A0A4U6UZD1"/>
<keyword evidence="2" id="KW-1185">Reference proteome</keyword>
<dbReference type="Proteomes" id="UP000298652">
    <property type="component" value="Chromosome 4"/>
</dbReference>
<evidence type="ECO:0000313" key="1">
    <source>
        <dbReference type="EMBL" id="TKW20774.1"/>
    </source>
</evidence>
<organism evidence="1 2">
    <name type="scientific">Setaria viridis</name>
    <name type="common">Green bristlegrass</name>
    <name type="synonym">Setaria italica subsp. viridis</name>
    <dbReference type="NCBI Taxonomy" id="4556"/>
    <lineage>
        <taxon>Eukaryota</taxon>
        <taxon>Viridiplantae</taxon>
        <taxon>Streptophyta</taxon>
        <taxon>Embryophyta</taxon>
        <taxon>Tracheophyta</taxon>
        <taxon>Spermatophyta</taxon>
        <taxon>Magnoliopsida</taxon>
        <taxon>Liliopsida</taxon>
        <taxon>Poales</taxon>
        <taxon>Poaceae</taxon>
        <taxon>PACMAD clade</taxon>
        <taxon>Panicoideae</taxon>
        <taxon>Panicodae</taxon>
        <taxon>Paniceae</taxon>
        <taxon>Cenchrinae</taxon>
        <taxon>Setaria</taxon>
    </lineage>
</organism>
<proteinExistence type="predicted"/>
<gene>
    <name evidence="1" type="ORF">SEVIR_4G110800v2</name>
</gene>
<name>A0A4U6UZD1_SETVI</name>
<evidence type="ECO:0000313" key="2">
    <source>
        <dbReference type="Proteomes" id="UP000298652"/>
    </source>
</evidence>